<organism evidence="1 2">
    <name type="scientific">Ensete ventricosum</name>
    <name type="common">Abyssinian banana</name>
    <name type="synonym">Musa ensete</name>
    <dbReference type="NCBI Taxonomy" id="4639"/>
    <lineage>
        <taxon>Eukaryota</taxon>
        <taxon>Viridiplantae</taxon>
        <taxon>Streptophyta</taxon>
        <taxon>Embryophyta</taxon>
        <taxon>Tracheophyta</taxon>
        <taxon>Spermatophyta</taxon>
        <taxon>Magnoliopsida</taxon>
        <taxon>Liliopsida</taxon>
        <taxon>Zingiberales</taxon>
        <taxon>Musaceae</taxon>
        <taxon>Ensete</taxon>
    </lineage>
</organism>
<comment type="caution">
    <text evidence="1">The sequence shown here is derived from an EMBL/GenBank/DDBJ whole genome shotgun (WGS) entry which is preliminary data.</text>
</comment>
<dbReference type="EMBL" id="AMZH03004217">
    <property type="protein sequence ID" value="RRT69824.1"/>
    <property type="molecule type" value="Genomic_DNA"/>
</dbReference>
<dbReference type="AlphaFoldDB" id="A0A427A0T9"/>
<reference evidence="1 2" key="1">
    <citation type="journal article" date="2014" name="Agronomy (Basel)">
        <title>A Draft Genome Sequence for Ensete ventricosum, the Drought-Tolerant Tree Against Hunger.</title>
        <authorList>
            <person name="Harrison J."/>
            <person name="Moore K.A."/>
            <person name="Paszkiewicz K."/>
            <person name="Jones T."/>
            <person name="Grant M."/>
            <person name="Ambacheew D."/>
            <person name="Muzemil S."/>
            <person name="Studholme D.J."/>
        </authorList>
    </citation>
    <scope>NUCLEOTIDE SEQUENCE [LARGE SCALE GENOMIC DNA]</scope>
</reference>
<name>A0A427A0T9_ENSVE</name>
<gene>
    <name evidence="1" type="ORF">B296_00015334</name>
</gene>
<protein>
    <submittedName>
        <fullName evidence="1">Uncharacterized protein</fullName>
    </submittedName>
</protein>
<sequence>MQLGAHLECVGSLPRVSGAYQDRKGVHRKKSKTRRKIVRDSRKAYRELERFALPQHTAVLDSLSLVPFLYLLVSSYLHPKKIDSGYRWAWKKRTQGVDVG</sequence>
<dbReference type="Proteomes" id="UP000287651">
    <property type="component" value="Unassembled WGS sequence"/>
</dbReference>
<evidence type="ECO:0000313" key="2">
    <source>
        <dbReference type="Proteomes" id="UP000287651"/>
    </source>
</evidence>
<accession>A0A427A0T9</accession>
<proteinExistence type="predicted"/>
<evidence type="ECO:0000313" key="1">
    <source>
        <dbReference type="EMBL" id="RRT69824.1"/>
    </source>
</evidence>